<accession>A0A8J2SN23</accession>
<feature type="compositionally biased region" description="Basic and acidic residues" evidence="8">
    <location>
        <begin position="1"/>
        <end position="16"/>
    </location>
</feature>
<keyword evidence="2" id="KW-1003">Cell membrane</keyword>
<keyword evidence="4 9" id="KW-1133">Transmembrane helix</keyword>
<feature type="coiled-coil region" evidence="7">
    <location>
        <begin position="224"/>
        <end position="251"/>
    </location>
</feature>
<feature type="non-terminal residue" evidence="12">
    <location>
        <position position="1"/>
    </location>
</feature>
<keyword evidence="5 9" id="KW-0472">Membrane</keyword>
<evidence type="ECO:0000256" key="1">
    <source>
        <dbReference type="ARBA" id="ARBA00004651"/>
    </source>
</evidence>
<evidence type="ECO:0000256" key="6">
    <source>
        <dbReference type="ARBA" id="ARBA00023180"/>
    </source>
</evidence>
<feature type="transmembrane region" description="Helical" evidence="9">
    <location>
        <begin position="647"/>
        <end position="665"/>
    </location>
</feature>
<feature type="transmembrane region" description="Helical" evidence="9">
    <location>
        <begin position="121"/>
        <end position="138"/>
    </location>
</feature>
<name>A0A8J2SN23_9STRA</name>
<evidence type="ECO:0000313" key="13">
    <source>
        <dbReference type="Proteomes" id="UP000789595"/>
    </source>
</evidence>
<evidence type="ECO:0000259" key="11">
    <source>
        <dbReference type="Pfam" id="PF16178"/>
    </source>
</evidence>
<evidence type="ECO:0000256" key="7">
    <source>
        <dbReference type="SAM" id="Coils"/>
    </source>
</evidence>
<dbReference type="Pfam" id="PF04547">
    <property type="entry name" value="Anoctamin"/>
    <property type="match status" value="1"/>
</dbReference>
<proteinExistence type="predicted"/>
<evidence type="ECO:0000256" key="8">
    <source>
        <dbReference type="SAM" id="MobiDB-lite"/>
    </source>
</evidence>
<evidence type="ECO:0008006" key="14">
    <source>
        <dbReference type="Google" id="ProtNLM"/>
    </source>
</evidence>
<keyword evidence="13" id="KW-1185">Reference proteome</keyword>
<dbReference type="Pfam" id="PF16178">
    <property type="entry name" value="Anoct_dimer"/>
    <property type="match status" value="1"/>
</dbReference>
<dbReference type="PANTHER" id="PTHR12308:SF73">
    <property type="entry name" value="ANOCTAMIN"/>
    <property type="match status" value="1"/>
</dbReference>
<feature type="transmembrane region" description="Helical" evidence="9">
    <location>
        <begin position="556"/>
        <end position="583"/>
    </location>
</feature>
<dbReference type="PANTHER" id="PTHR12308">
    <property type="entry name" value="ANOCTAMIN"/>
    <property type="match status" value="1"/>
</dbReference>
<dbReference type="GO" id="GO:0046983">
    <property type="term" value="F:protein dimerization activity"/>
    <property type="evidence" value="ECO:0007669"/>
    <property type="project" value="InterPro"/>
</dbReference>
<evidence type="ECO:0000256" key="9">
    <source>
        <dbReference type="SAM" id="Phobius"/>
    </source>
</evidence>
<feature type="transmembrane region" description="Helical" evidence="9">
    <location>
        <begin position="745"/>
        <end position="768"/>
    </location>
</feature>
<evidence type="ECO:0000313" key="12">
    <source>
        <dbReference type="EMBL" id="CAH0369424.1"/>
    </source>
</evidence>
<reference evidence="12" key="1">
    <citation type="submission" date="2021-11" db="EMBL/GenBank/DDBJ databases">
        <authorList>
            <consortium name="Genoscope - CEA"/>
            <person name="William W."/>
        </authorList>
    </citation>
    <scope>NUCLEOTIDE SEQUENCE</scope>
</reference>
<feature type="region of interest" description="Disordered" evidence="8">
    <location>
        <begin position="1"/>
        <end position="36"/>
    </location>
</feature>
<keyword evidence="7" id="KW-0175">Coiled coil</keyword>
<dbReference type="InterPro" id="IPR007632">
    <property type="entry name" value="Anoctamin"/>
</dbReference>
<keyword evidence="6" id="KW-0325">Glycoprotein</keyword>
<evidence type="ECO:0000256" key="5">
    <source>
        <dbReference type="ARBA" id="ARBA00023136"/>
    </source>
</evidence>
<gene>
    <name evidence="12" type="ORF">PECAL_2P25460</name>
</gene>
<feature type="domain" description="Anoctamin dimerisation" evidence="11">
    <location>
        <begin position="174"/>
        <end position="251"/>
    </location>
</feature>
<evidence type="ECO:0000259" key="10">
    <source>
        <dbReference type="Pfam" id="PF04547"/>
    </source>
</evidence>
<comment type="caution">
    <text evidence="12">The sequence shown here is derived from an EMBL/GenBank/DDBJ whole genome shotgun (WGS) entry which is preliminary data.</text>
</comment>
<dbReference type="OrthoDB" id="18915at2759"/>
<comment type="subcellular location">
    <subcellularLocation>
        <location evidence="1">Cell membrane</location>
        <topology evidence="1">Multi-pass membrane protein</topology>
    </subcellularLocation>
</comment>
<dbReference type="InterPro" id="IPR032394">
    <property type="entry name" value="Anoct_dimer"/>
</dbReference>
<dbReference type="GO" id="GO:0005886">
    <property type="term" value="C:plasma membrane"/>
    <property type="evidence" value="ECO:0007669"/>
    <property type="project" value="UniProtKB-SubCell"/>
</dbReference>
<keyword evidence="3 9" id="KW-0812">Transmembrane</keyword>
<dbReference type="InterPro" id="IPR049452">
    <property type="entry name" value="Anoctamin_TM"/>
</dbReference>
<dbReference type="AlphaFoldDB" id="A0A8J2SN23"/>
<organism evidence="12 13">
    <name type="scientific">Pelagomonas calceolata</name>
    <dbReference type="NCBI Taxonomy" id="35677"/>
    <lineage>
        <taxon>Eukaryota</taxon>
        <taxon>Sar</taxon>
        <taxon>Stramenopiles</taxon>
        <taxon>Ochrophyta</taxon>
        <taxon>Pelagophyceae</taxon>
        <taxon>Pelagomonadales</taxon>
        <taxon>Pelagomonadaceae</taxon>
        <taxon>Pelagomonas</taxon>
    </lineage>
</organism>
<protein>
    <recommendedName>
        <fullName evidence="14">Anoctamin dimerisation domain-containing protein</fullName>
    </recommendedName>
</protein>
<dbReference type="EMBL" id="CAKKNE010000002">
    <property type="protein sequence ID" value="CAH0369424.1"/>
    <property type="molecule type" value="Genomic_DNA"/>
</dbReference>
<evidence type="ECO:0000256" key="3">
    <source>
        <dbReference type="ARBA" id="ARBA00022692"/>
    </source>
</evidence>
<dbReference type="Proteomes" id="UP000789595">
    <property type="component" value="Unassembled WGS sequence"/>
</dbReference>
<feature type="domain" description="Anoctamin transmembrane" evidence="10">
    <location>
        <begin position="434"/>
        <end position="869"/>
    </location>
</feature>
<evidence type="ECO:0000256" key="2">
    <source>
        <dbReference type="ARBA" id="ARBA00022475"/>
    </source>
</evidence>
<feature type="transmembrane region" description="Helical" evidence="9">
    <location>
        <begin position="442"/>
        <end position="468"/>
    </location>
</feature>
<dbReference type="GO" id="GO:0005254">
    <property type="term" value="F:chloride channel activity"/>
    <property type="evidence" value="ECO:0007669"/>
    <property type="project" value="TreeGrafter"/>
</dbReference>
<feature type="compositionally biased region" description="Basic residues" evidence="8">
    <location>
        <begin position="26"/>
        <end position="36"/>
    </location>
</feature>
<feature type="transmembrane region" description="Helical" evidence="9">
    <location>
        <begin position="480"/>
        <end position="499"/>
    </location>
</feature>
<sequence>MRHRRDTDGPTPHDWDAAAEQAPPARKPRPGRRRRVSSIKDYLPQEPLRLYNYVFVAIPFVCFIASFIVPKRPLHDLGAGFMTDEHFARRFLQATNATNTTTTPPPATEAVFFEYTIVSRFTPGITIFANIAFVMFCLKQLLHMATAQIDEFPEYRFVKDKFQSREEGQNWNYDFVIVTSIKDEGHKLVDDLQRKNSMRNIVSALENADLETEQYKSRKFDKVFIKIRASRERLEEEADRLNMKFRLDERNVKQRLLDGQPDPLNPDEYDVYPRKNGWTYKGFQMETAITDTEDQCPYAFAAAPYISLLTPSPRLVSIRRGRGFGRDRDSMHITRRYYEYIYGEYRSNPELQSLYQKYPRTSSMFRSVDRVKLIMSILKCDPNENGAGLVLEKLLKAEIILAAFPLHDRSELQACQAKWLVYWSWPWDQPFVKIKDYFGEKIGLYFVFLGHYTEQAGVAAIIGVIVWLAACLTGGVNSPVIPFFCVVMSVWATVFLETWKRKQSRYAMEWGMVGIEEIEEERPDFLESDLVIDINSPVDGEEIKYFPPNIKARRNLIAWTVILVASTAVMALVIATFFLKAILANYGIPRWLGVDMSGEIGNTLVSLAQAAQIFALENVFNELALFLNRYENHATDTEFTDKLTEKVFIFQGINSFFSYIYIAFFKQLQANRAILQPFPGSYGCKGTCMSELNKQLQAIFISKVVLANPPEEEEVVSRDISPAERELELDEYHHMLGTFGDYRDLVLIYGYTVLFVAALPLAPMLALINAYAQIRVDAWNISVVSRRPWPQNAEDIGSWADIIELLSYIAVFTNSIIITYTGEFLTHWNNAHRIITFCFLYHGMVVAKQLAALVIEDVPGDVQIQIDRQEFVEKKLIFCAADDQIEVPNADADDGDAPDVTIFDKDDSVVYLDYPGYENYGKERKQEISDSVRSR</sequence>
<evidence type="ECO:0000256" key="4">
    <source>
        <dbReference type="ARBA" id="ARBA00022989"/>
    </source>
</evidence>
<feature type="transmembrane region" description="Helical" evidence="9">
    <location>
        <begin position="50"/>
        <end position="69"/>
    </location>
</feature>